<comment type="caution">
    <text evidence="1">The sequence shown here is derived from an EMBL/GenBank/DDBJ whole genome shotgun (WGS) entry which is preliminary data.</text>
</comment>
<reference evidence="1" key="2">
    <citation type="submission" date="2020-09" db="EMBL/GenBank/DDBJ databases">
        <authorList>
            <person name="Sun Q."/>
            <person name="Zhou Y."/>
        </authorList>
    </citation>
    <scope>NUCLEOTIDE SEQUENCE</scope>
    <source>
        <strain evidence="1">CGMCC 1.15330</strain>
    </source>
</reference>
<dbReference type="EMBL" id="BMIH01000001">
    <property type="protein sequence ID" value="GGB15086.1"/>
    <property type="molecule type" value="Genomic_DNA"/>
</dbReference>
<name>A0A916WNE6_9SPHN</name>
<protein>
    <submittedName>
        <fullName evidence="1">Uncharacterized protein</fullName>
    </submittedName>
</protein>
<sequence>MIVDNGAQVELFIPGVFQGTAGTARDKVWFVPNKAGVDPATARAGMMDGKVVRLEPAKDAEGPGWTSRYTVQA</sequence>
<dbReference type="RefSeq" id="WP_188656635.1">
    <property type="nucleotide sequence ID" value="NZ_BMIH01000001.1"/>
</dbReference>
<evidence type="ECO:0000313" key="1">
    <source>
        <dbReference type="EMBL" id="GGB15086.1"/>
    </source>
</evidence>
<keyword evidence="2" id="KW-1185">Reference proteome</keyword>
<evidence type="ECO:0000313" key="2">
    <source>
        <dbReference type="Proteomes" id="UP000623067"/>
    </source>
</evidence>
<dbReference type="Proteomes" id="UP000623067">
    <property type="component" value="Unassembled WGS sequence"/>
</dbReference>
<accession>A0A916WNE6</accession>
<reference evidence="1" key="1">
    <citation type="journal article" date="2014" name="Int. J. Syst. Evol. Microbiol.">
        <title>Complete genome sequence of Corynebacterium casei LMG S-19264T (=DSM 44701T), isolated from a smear-ripened cheese.</title>
        <authorList>
            <consortium name="US DOE Joint Genome Institute (JGI-PGF)"/>
            <person name="Walter F."/>
            <person name="Albersmeier A."/>
            <person name="Kalinowski J."/>
            <person name="Ruckert C."/>
        </authorList>
    </citation>
    <scope>NUCLEOTIDE SEQUENCE</scope>
    <source>
        <strain evidence="1">CGMCC 1.15330</strain>
    </source>
</reference>
<gene>
    <name evidence="1" type="ORF">GCM10011380_00620</name>
</gene>
<proteinExistence type="predicted"/>
<organism evidence="1 2">
    <name type="scientific">Sphingomonas metalli</name>
    <dbReference type="NCBI Taxonomy" id="1779358"/>
    <lineage>
        <taxon>Bacteria</taxon>
        <taxon>Pseudomonadati</taxon>
        <taxon>Pseudomonadota</taxon>
        <taxon>Alphaproteobacteria</taxon>
        <taxon>Sphingomonadales</taxon>
        <taxon>Sphingomonadaceae</taxon>
        <taxon>Sphingomonas</taxon>
    </lineage>
</organism>
<dbReference type="AlphaFoldDB" id="A0A916WNE6"/>